<dbReference type="InterPro" id="IPR001119">
    <property type="entry name" value="SLH_dom"/>
</dbReference>
<evidence type="ECO:0000313" key="5">
    <source>
        <dbReference type="Proteomes" id="UP000238762"/>
    </source>
</evidence>
<dbReference type="PANTHER" id="PTHR43308:SF5">
    <property type="entry name" value="S-LAYER PROTEIN _ PEPTIDOGLYCAN ENDO-BETA-N-ACETYLGLUCOSAMINIDASE"/>
    <property type="match status" value="1"/>
</dbReference>
<feature type="domain" description="SLH" evidence="3">
    <location>
        <begin position="244"/>
        <end position="306"/>
    </location>
</feature>
<dbReference type="EMBL" id="PVWJ01000127">
    <property type="protein sequence ID" value="PSB01148.1"/>
    <property type="molecule type" value="Genomic_DNA"/>
</dbReference>
<proteinExistence type="predicted"/>
<feature type="signal peptide" evidence="2">
    <location>
        <begin position="1"/>
        <end position="23"/>
    </location>
</feature>
<dbReference type="OrthoDB" id="9759810at2"/>
<protein>
    <recommendedName>
        <fullName evidence="3">SLH domain-containing protein</fullName>
    </recommendedName>
</protein>
<reference evidence="4 5" key="1">
    <citation type="submission" date="2018-02" db="EMBL/GenBank/DDBJ databases">
        <authorList>
            <person name="Cohen D.B."/>
            <person name="Kent A.D."/>
        </authorList>
    </citation>
    <scope>NUCLEOTIDE SEQUENCE [LARGE SCALE GENOMIC DNA]</scope>
    <source>
        <strain evidence="4 5">CCAP 1448/3</strain>
    </source>
</reference>
<dbReference type="PANTHER" id="PTHR43308">
    <property type="entry name" value="OUTER MEMBRANE PROTEIN ALPHA-RELATED"/>
    <property type="match status" value="1"/>
</dbReference>
<sequence>MMKKNHLLSIGSLLLTTSSISLINAVDMTRAQTPLLTQNSPPASNNSVTAIESVAKAVLQDAAKRTGKPANELTISEIKQLTWPDACLGLPESGTSCTKATIPGWRLVVTHSQQSWVYRSNLSGTLLKWDAAASQTANKPSTPTTTSEDDDNPAILPNPNPSKLPLRIVEVLPTQNNTSRRKKPAVVVSPSPKPSAVVVASPSPKPSAVVVASPSPKPSAVVVATPNPKPSPTKPVRVRSTATAKLRFSDVPKQYWAREFIAELAQRDIIKGSEGRFRPTDPVTNAEFAAMLSLAFPRPNVRDEIEFSDITPKEWAHSYLLEAYQRGFLEVGSNNKIYPEQKVSRLNVLTALTRGLKYSPRESSEDTLEMYRDADSIPSEFRASVAAATEKGLVVNYPNVKMLKPNRRATRAEVAALIYQAMASTGQVQKVDSPYIVIELKK</sequence>
<dbReference type="AlphaFoldDB" id="A0A2T1BZ21"/>
<evidence type="ECO:0000256" key="2">
    <source>
        <dbReference type="SAM" id="SignalP"/>
    </source>
</evidence>
<feature type="chain" id="PRO_5015536290" description="SLH domain-containing protein" evidence="2">
    <location>
        <begin position="24"/>
        <end position="442"/>
    </location>
</feature>
<organism evidence="4 5">
    <name type="scientific">Merismopedia glauca CCAP 1448/3</name>
    <dbReference type="NCBI Taxonomy" id="1296344"/>
    <lineage>
        <taxon>Bacteria</taxon>
        <taxon>Bacillati</taxon>
        <taxon>Cyanobacteriota</taxon>
        <taxon>Cyanophyceae</taxon>
        <taxon>Synechococcales</taxon>
        <taxon>Merismopediaceae</taxon>
        <taxon>Merismopedia</taxon>
    </lineage>
</organism>
<evidence type="ECO:0000313" key="4">
    <source>
        <dbReference type="EMBL" id="PSB01148.1"/>
    </source>
</evidence>
<dbReference type="RefSeq" id="WP_106290618.1">
    <property type="nucleotide sequence ID" value="NZ_CAWNTC010000160.1"/>
</dbReference>
<evidence type="ECO:0000256" key="1">
    <source>
        <dbReference type="SAM" id="MobiDB-lite"/>
    </source>
</evidence>
<dbReference type="InterPro" id="IPR051465">
    <property type="entry name" value="Cell_Envelope_Struct_Comp"/>
</dbReference>
<dbReference type="Proteomes" id="UP000238762">
    <property type="component" value="Unassembled WGS sequence"/>
</dbReference>
<dbReference type="PROSITE" id="PS51272">
    <property type="entry name" value="SLH"/>
    <property type="match status" value="2"/>
</dbReference>
<gene>
    <name evidence="4" type="ORF">C7B64_19850</name>
</gene>
<evidence type="ECO:0000259" key="3">
    <source>
        <dbReference type="PROSITE" id="PS51272"/>
    </source>
</evidence>
<comment type="caution">
    <text evidence="4">The sequence shown here is derived from an EMBL/GenBank/DDBJ whole genome shotgun (WGS) entry which is preliminary data.</text>
</comment>
<feature type="domain" description="SLH" evidence="3">
    <location>
        <begin position="368"/>
        <end position="432"/>
    </location>
</feature>
<dbReference type="Pfam" id="PF00395">
    <property type="entry name" value="SLH"/>
    <property type="match status" value="3"/>
</dbReference>
<accession>A0A2T1BZ21</accession>
<keyword evidence="5" id="KW-1185">Reference proteome</keyword>
<keyword evidence="2" id="KW-0732">Signal</keyword>
<feature type="region of interest" description="Disordered" evidence="1">
    <location>
        <begin position="175"/>
        <end position="201"/>
    </location>
</feature>
<feature type="region of interest" description="Disordered" evidence="1">
    <location>
        <begin position="134"/>
        <end position="163"/>
    </location>
</feature>
<reference evidence="4 5" key="2">
    <citation type="submission" date="2018-03" db="EMBL/GenBank/DDBJ databases">
        <title>The ancient ancestry and fast evolution of plastids.</title>
        <authorList>
            <person name="Moore K.R."/>
            <person name="Magnabosco C."/>
            <person name="Momper L."/>
            <person name="Gold D.A."/>
            <person name="Bosak T."/>
            <person name="Fournier G.P."/>
        </authorList>
    </citation>
    <scope>NUCLEOTIDE SEQUENCE [LARGE SCALE GENOMIC DNA]</scope>
    <source>
        <strain evidence="4 5">CCAP 1448/3</strain>
    </source>
</reference>
<feature type="compositionally biased region" description="Low complexity" evidence="1">
    <location>
        <begin position="185"/>
        <end position="201"/>
    </location>
</feature>
<name>A0A2T1BZ21_9CYAN</name>